<evidence type="ECO:0000313" key="10">
    <source>
        <dbReference type="EMBL" id="KAF5336868.1"/>
    </source>
</evidence>
<feature type="compositionally biased region" description="Basic and acidic residues" evidence="8">
    <location>
        <begin position="202"/>
        <end position="221"/>
    </location>
</feature>
<evidence type="ECO:0000256" key="1">
    <source>
        <dbReference type="ARBA" id="ARBA00004604"/>
    </source>
</evidence>
<dbReference type="AlphaFoldDB" id="A0A8H5FHQ8"/>
<dbReference type="Proteomes" id="UP000541558">
    <property type="component" value="Unassembled WGS sequence"/>
</dbReference>
<reference evidence="10 11" key="1">
    <citation type="journal article" date="2020" name="ISME J.">
        <title>Uncovering the hidden diversity of litter-decomposition mechanisms in mushroom-forming fungi.</title>
        <authorList>
            <person name="Floudas D."/>
            <person name="Bentzer J."/>
            <person name="Ahren D."/>
            <person name="Johansson T."/>
            <person name="Persson P."/>
            <person name="Tunlid A."/>
        </authorList>
    </citation>
    <scope>NUCLEOTIDE SEQUENCE [LARGE SCALE GENOMIC DNA]</scope>
    <source>
        <strain evidence="10 11">CBS 175.51</strain>
    </source>
</reference>
<evidence type="ECO:0000313" key="11">
    <source>
        <dbReference type="Proteomes" id="UP000541558"/>
    </source>
</evidence>
<evidence type="ECO:0000256" key="2">
    <source>
        <dbReference type="ARBA" id="ARBA00022517"/>
    </source>
</evidence>
<feature type="domain" description="UTP23 sensor motif region" evidence="9">
    <location>
        <begin position="184"/>
        <end position="202"/>
    </location>
</feature>
<feature type="region of interest" description="Disordered" evidence="8">
    <location>
        <begin position="171"/>
        <end position="293"/>
    </location>
</feature>
<protein>
    <recommendedName>
        <fullName evidence="7">U three protein 23</fullName>
    </recommendedName>
</protein>
<keyword evidence="4" id="KW-0539">Nucleus</keyword>
<dbReference type="PANTHER" id="PTHR12416">
    <property type="entry name" value="RRNA-PROCESSING PROTEIN UTP23 HOMOLOG"/>
    <property type="match status" value="1"/>
</dbReference>
<evidence type="ECO:0000256" key="4">
    <source>
        <dbReference type="ARBA" id="ARBA00023242"/>
    </source>
</evidence>
<evidence type="ECO:0000256" key="3">
    <source>
        <dbReference type="ARBA" id="ARBA00022552"/>
    </source>
</evidence>
<evidence type="ECO:0000256" key="5">
    <source>
        <dbReference type="ARBA" id="ARBA00037300"/>
    </source>
</evidence>
<comment type="caution">
    <text evidence="10">The sequence shown here is derived from an EMBL/GenBank/DDBJ whole genome shotgun (WGS) entry which is preliminary data.</text>
</comment>
<dbReference type="Pfam" id="PF04900">
    <property type="entry name" value="Fcf1"/>
    <property type="match status" value="1"/>
</dbReference>
<comment type="function">
    <text evidence="5">Involved in rRNA-processing and ribosome biogenesis.</text>
</comment>
<dbReference type="InterPro" id="IPR029060">
    <property type="entry name" value="PIN-like_dom_sf"/>
</dbReference>
<dbReference type="InterPro" id="IPR057776">
    <property type="entry name" value="UTP23_sensor"/>
</dbReference>
<organism evidence="10 11">
    <name type="scientific">Ephemerocybe angulata</name>
    <dbReference type="NCBI Taxonomy" id="980116"/>
    <lineage>
        <taxon>Eukaryota</taxon>
        <taxon>Fungi</taxon>
        <taxon>Dikarya</taxon>
        <taxon>Basidiomycota</taxon>
        <taxon>Agaricomycotina</taxon>
        <taxon>Agaricomycetes</taxon>
        <taxon>Agaricomycetidae</taxon>
        <taxon>Agaricales</taxon>
        <taxon>Agaricineae</taxon>
        <taxon>Psathyrellaceae</taxon>
        <taxon>Ephemerocybe</taxon>
    </lineage>
</organism>
<dbReference type="InterPro" id="IPR006984">
    <property type="entry name" value="Fcf1/UTP23"/>
</dbReference>
<keyword evidence="11" id="KW-1185">Reference proteome</keyword>
<feature type="compositionally biased region" description="Basic residues" evidence="8">
    <location>
        <begin position="265"/>
        <end position="274"/>
    </location>
</feature>
<gene>
    <name evidence="10" type="ORF">D9611_003340</name>
</gene>
<comment type="subcellular location">
    <subcellularLocation>
        <location evidence="1">Nucleus</location>
        <location evidence="1">Nucleolus</location>
    </subcellularLocation>
</comment>
<dbReference type="Pfam" id="PF24779">
    <property type="entry name" value="UTP23_sensor"/>
    <property type="match status" value="1"/>
</dbReference>
<evidence type="ECO:0000259" key="9">
    <source>
        <dbReference type="Pfam" id="PF24779"/>
    </source>
</evidence>
<accession>A0A8H5FHQ8</accession>
<dbReference type="OrthoDB" id="25675at2759"/>
<sequence>MRQKRAKAYRKLMHLYSHFFGFRQPFQMLIDSETCVMAVNGKFDLVKQLSTVLQGEVKPMITQCCITELYLKGKEAQGAVDLAKQFERRKCNHREAIPGDDCLADVVGDSNKHRYVIVAQSQPLRNKLRAIPGVPLVHINRAVMVLEPPSDATLRKKALAEQKLLGASTSEMALIEGDQPEAKKFKKKGPKGPNPLSVKKKKTEEQPPKKKAEKPADEGKGRPPSSQETEEPNLGKRKRTDDDGDEVMGDGEAAADTHPQETQAQKRRRRRKRVAERAAATGGSTVDNDDDSD</sequence>
<dbReference type="GO" id="GO:0006364">
    <property type="term" value="P:rRNA processing"/>
    <property type="evidence" value="ECO:0007669"/>
    <property type="project" value="UniProtKB-KW"/>
</dbReference>
<evidence type="ECO:0000256" key="7">
    <source>
        <dbReference type="ARBA" id="ARBA00076388"/>
    </source>
</evidence>
<dbReference type="Gene3D" id="3.40.50.1010">
    <property type="entry name" value="5'-nuclease"/>
    <property type="match status" value="1"/>
</dbReference>
<proteinExistence type="inferred from homology"/>
<keyword evidence="3" id="KW-0698">rRNA processing</keyword>
<comment type="similarity">
    <text evidence="6">Belongs to the UTP23/FCF1 family. UTP23 subfamily.</text>
</comment>
<evidence type="ECO:0000256" key="6">
    <source>
        <dbReference type="ARBA" id="ARBA00038503"/>
    </source>
</evidence>
<dbReference type="SUPFAM" id="SSF88723">
    <property type="entry name" value="PIN domain-like"/>
    <property type="match status" value="1"/>
</dbReference>
<dbReference type="GO" id="GO:0032040">
    <property type="term" value="C:small-subunit processome"/>
    <property type="evidence" value="ECO:0007669"/>
    <property type="project" value="InterPro"/>
</dbReference>
<dbReference type="CDD" id="cd09865">
    <property type="entry name" value="PIN_ScUtp23p-like"/>
    <property type="match status" value="1"/>
</dbReference>
<name>A0A8H5FHQ8_9AGAR</name>
<dbReference type="EMBL" id="JAACJK010000057">
    <property type="protein sequence ID" value="KAF5336868.1"/>
    <property type="molecule type" value="Genomic_DNA"/>
</dbReference>
<dbReference type="FunFam" id="3.40.50.1010:FF:000006">
    <property type="entry name" value="rRNA-processing protein UTP23 homolog"/>
    <property type="match status" value="1"/>
</dbReference>
<evidence type="ECO:0000256" key="8">
    <source>
        <dbReference type="SAM" id="MobiDB-lite"/>
    </source>
</evidence>
<keyword evidence="2" id="KW-0690">Ribosome biogenesis</keyword>